<name>A0A1M7Z2G3_9VIBR</name>
<keyword evidence="1" id="KW-0472">Membrane</keyword>
<feature type="transmembrane region" description="Helical" evidence="1">
    <location>
        <begin position="9"/>
        <end position="26"/>
    </location>
</feature>
<keyword evidence="1" id="KW-0812">Transmembrane</keyword>
<dbReference type="STRING" id="1117707.VQ7734_04925"/>
<evidence type="ECO:0000313" key="2">
    <source>
        <dbReference type="EMBL" id="SHO59148.1"/>
    </source>
</evidence>
<sequence length="56" mass="6468">MIEILKDKIKLIVVSFIAAALAYLFWSSLGQAAFYIFPAIVLITYIIELWAKKYKK</sequence>
<accession>A0A1M7Z2G3</accession>
<proteinExistence type="predicted"/>
<feature type="transmembrane region" description="Helical" evidence="1">
    <location>
        <begin position="32"/>
        <end position="51"/>
    </location>
</feature>
<evidence type="ECO:0000256" key="1">
    <source>
        <dbReference type="SAM" id="Phobius"/>
    </source>
</evidence>
<gene>
    <name evidence="2" type="ORF">VQ7734_04925</name>
</gene>
<dbReference type="AlphaFoldDB" id="A0A1M7Z2G3"/>
<reference evidence="3" key="1">
    <citation type="submission" date="2016-12" db="EMBL/GenBank/DDBJ databases">
        <authorList>
            <person name="Rodrigo-Torres L."/>
            <person name="Arahal R.D."/>
            <person name="Lucena T."/>
        </authorList>
    </citation>
    <scope>NUCLEOTIDE SEQUENCE [LARGE SCALE GENOMIC DNA]</scope>
</reference>
<keyword evidence="3" id="KW-1185">Reference proteome</keyword>
<dbReference type="Proteomes" id="UP000184600">
    <property type="component" value="Unassembled WGS sequence"/>
</dbReference>
<dbReference type="EMBL" id="FRFG01000098">
    <property type="protein sequence ID" value="SHO59148.1"/>
    <property type="molecule type" value="Genomic_DNA"/>
</dbReference>
<protein>
    <submittedName>
        <fullName evidence="2">Uncharacterized protein</fullName>
    </submittedName>
</protein>
<keyword evidence="1" id="KW-1133">Transmembrane helix</keyword>
<evidence type="ECO:0000313" key="3">
    <source>
        <dbReference type="Proteomes" id="UP000184600"/>
    </source>
</evidence>
<organism evidence="2 3">
    <name type="scientific">Vibrio quintilis</name>
    <dbReference type="NCBI Taxonomy" id="1117707"/>
    <lineage>
        <taxon>Bacteria</taxon>
        <taxon>Pseudomonadati</taxon>
        <taxon>Pseudomonadota</taxon>
        <taxon>Gammaproteobacteria</taxon>
        <taxon>Vibrionales</taxon>
        <taxon>Vibrionaceae</taxon>
        <taxon>Vibrio</taxon>
    </lineage>
</organism>